<dbReference type="AlphaFoldDB" id="A0A644ZKX1"/>
<gene>
    <name evidence="1" type="ORF">SDC9_85043</name>
</gene>
<accession>A0A644ZKX1</accession>
<organism evidence="1">
    <name type="scientific">bioreactor metagenome</name>
    <dbReference type="NCBI Taxonomy" id="1076179"/>
    <lineage>
        <taxon>unclassified sequences</taxon>
        <taxon>metagenomes</taxon>
        <taxon>ecological metagenomes</taxon>
    </lineage>
</organism>
<reference evidence="1" key="1">
    <citation type="submission" date="2019-08" db="EMBL/GenBank/DDBJ databases">
        <authorList>
            <person name="Kucharzyk K."/>
            <person name="Murdoch R.W."/>
            <person name="Higgins S."/>
            <person name="Loffler F."/>
        </authorList>
    </citation>
    <scope>NUCLEOTIDE SEQUENCE</scope>
</reference>
<protein>
    <submittedName>
        <fullName evidence="1">Uncharacterized protein</fullName>
    </submittedName>
</protein>
<proteinExistence type="predicted"/>
<sequence length="288" mass="33907">MKTEWLVKPIEELIALGEEPGMTLPRFLRIQIEKGMDKAMEGSAVVRDSLDFSYQNHLHLGYNPHQIEREKRKLEYFDTLAKDAVFGVPNTDELKYGTNRIDYEFDPAIQEWEEIINRWESLLYDLSFWSLSYVPFAPQLEPWSLAKNPQAAVIETQKTQPGIFRQKEKLLKKYFGLGFLDIFKHPTFEWNVKQGYLGESQEKLEFLIEKVYPECLPFKDLSAENTSIRAELYKGNREINPAVTDPAIRWATYYDSRYGQGRYASKYGQIEKVNTNAKPWNWESFRYK</sequence>
<comment type="caution">
    <text evidence="1">The sequence shown here is derived from an EMBL/GenBank/DDBJ whole genome shotgun (WGS) entry which is preliminary data.</text>
</comment>
<evidence type="ECO:0000313" key="1">
    <source>
        <dbReference type="EMBL" id="MPM38414.1"/>
    </source>
</evidence>
<dbReference type="EMBL" id="VSSQ01008278">
    <property type="protein sequence ID" value="MPM38414.1"/>
    <property type="molecule type" value="Genomic_DNA"/>
</dbReference>
<name>A0A644ZKX1_9ZZZZ</name>